<feature type="non-terminal residue" evidence="2">
    <location>
        <position position="1"/>
    </location>
</feature>
<name>V3ZRE6_LOTGI</name>
<dbReference type="RefSeq" id="XP_009065876.1">
    <property type="nucleotide sequence ID" value="XM_009067628.1"/>
</dbReference>
<sequence>VKCSVESLCSALLNHCAVLCLIAVQCSVESLCSTLLNHCMTLLNCCAWL</sequence>
<organism evidence="2 3">
    <name type="scientific">Lottia gigantea</name>
    <name type="common">Giant owl limpet</name>
    <dbReference type="NCBI Taxonomy" id="225164"/>
    <lineage>
        <taxon>Eukaryota</taxon>
        <taxon>Metazoa</taxon>
        <taxon>Spiralia</taxon>
        <taxon>Lophotrochozoa</taxon>
        <taxon>Mollusca</taxon>
        <taxon>Gastropoda</taxon>
        <taxon>Patellogastropoda</taxon>
        <taxon>Lottioidea</taxon>
        <taxon>Lottiidae</taxon>
        <taxon>Lottia</taxon>
    </lineage>
</organism>
<dbReference type="GeneID" id="20233423"/>
<dbReference type="CTD" id="20233423"/>
<evidence type="ECO:0000313" key="2">
    <source>
        <dbReference type="EMBL" id="ESO83446.1"/>
    </source>
</evidence>
<keyword evidence="1" id="KW-0732">Signal</keyword>
<gene>
    <name evidence="2" type="ORF">LOTGIDRAFT_133356</name>
</gene>
<dbReference type="KEGG" id="lgi:LOTGIDRAFT_133356"/>
<accession>V3ZRE6</accession>
<dbReference type="Proteomes" id="UP000030746">
    <property type="component" value="Unassembled WGS sequence"/>
</dbReference>
<reference evidence="2 3" key="1">
    <citation type="journal article" date="2013" name="Nature">
        <title>Insights into bilaterian evolution from three spiralian genomes.</title>
        <authorList>
            <person name="Simakov O."/>
            <person name="Marletaz F."/>
            <person name="Cho S.J."/>
            <person name="Edsinger-Gonzales E."/>
            <person name="Havlak P."/>
            <person name="Hellsten U."/>
            <person name="Kuo D.H."/>
            <person name="Larsson T."/>
            <person name="Lv J."/>
            <person name="Arendt D."/>
            <person name="Savage R."/>
            <person name="Osoegawa K."/>
            <person name="de Jong P."/>
            <person name="Grimwood J."/>
            <person name="Chapman J.A."/>
            <person name="Shapiro H."/>
            <person name="Aerts A."/>
            <person name="Otillar R.P."/>
            <person name="Terry A.Y."/>
            <person name="Boore J.L."/>
            <person name="Grigoriev I.V."/>
            <person name="Lindberg D.R."/>
            <person name="Seaver E.C."/>
            <person name="Weisblat D.A."/>
            <person name="Putnam N.H."/>
            <person name="Rokhsar D.S."/>
        </authorList>
    </citation>
    <scope>NUCLEOTIDE SEQUENCE [LARGE SCALE GENOMIC DNA]</scope>
</reference>
<proteinExistence type="predicted"/>
<feature type="chain" id="PRO_5004716541" evidence="1">
    <location>
        <begin position="31"/>
        <end position="49"/>
    </location>
</feature>
<evidence type="ECO:0000313" key="3">
    <source>
        <dbReference type="Proteomes" id="UP000030746"/>
    </source>
</evidence>
<dbReference type="HOGENOM" id="CLU_3147467_0_0_1"/>
<keyword evidence="3" id="KW-1185">Reference proteome</keyword>
<dbReference type="AlphaFoldDB" id="V3ZRE6"/>
<protein>
    <submittedName>
        <fullName evidence="2">Uncharacterized protein</fullName>
    </submittedName>
</protein>
<feature type="signal peptide" evidence="1">
    <location>
        <begin position="1"/>
        <end position="30"/>
    </location>
</feature>
<evidence type="ECO:0000256" key="1">
    <source>
        <dbReference type="SAM" id="SignalP"/>
    </source>
</evidence>
<dbReference type="EMBL" id="KB203683">
    <property type="protein sequence ID" value="ESO83446.1"/>
    <property type="molecule type" value="Genomic_DNA"/>
</dbReference>